<organism evidence="4 5">
    <name type="scientific">Croceivirga thetidis</name>
    <dbReference type="NCBI Taxonomy" id="2721623"/>
    <lineage>
        <taxon>Bacteria</taxon>
        <taxon>Pseudomonadati</taxon>
        <taxon>Bacteroidota</taxon>
        <taxon>Flavobacteriia</taxon>
        <taxon>Flavobacteriales</taxon>
        <taxon>Flavobacteriaceae</taxon>
        <taxon>Croceivirga</taxon>
    </lineage>
</organism>
<feature type="domain" description="PA14" evidence="3">
    <location>
        <begin position="269"/>
        <end position="408"/>
    </location>
</feature>
<evidence type="ECO:0000313" key="4">
    <source>
        <dbReference type="EMBL" id="NKI31929.1"/>
    </source>
</evidence>
<feature type="chain" id="PRO_5046364433" evidence="2">
    <location>
        <begin position="25"/>
        <end position="634"/>
    </location>
</feature>
<keyword evidence="5" id="KW-1185">Reference proteome</keyword>
<comment type="caution">
    <text evidence="4">The sequence shown here is derived from an EMBL/GenBank/DDBJ whole genome shotgun (WGS) entry which is preliminary data.</text>
</comment>
<reference evidence="4 5" key="1">
    <citation type="submission" date="2020-04" db="EMBL/GenBank/DDBJ databases">
        <authorList>
            <person name="Yoon J."/>
        </authorList>
    </citation>
    <scope>NUCLEOTIDE SEQUENCE [LARGE SCALE GENOMIC DNA]</scope>
    <source>
        <strain evidence="4 5">DJ-13</strain>
    </source>
</reference>
<feature type="region of interest" description="Disordered" evidence="1">
    <location>
        <begin position="61"/>
        <end position="84"/>
    </location>
</feature>
<feature type="signal peptide" evidence="2">
    <location>
        <begin position="1"/>
        <end position="24"/>
    </location>
</feature>
<dbReference type="EMBL" id="JAAWWL010000002">
    <property type="protein sequence ID" value="NKI31929.1"/>
    <property type="molecule type" value="Genomic_DNA"/>
</dbReference>
<dbReference type="Pfam" id="PF06439">
    <property type="entry name" value="3keto-disac_hyd"/>
    <property type="match status" value="1"/>
</dbReference>
<protein>
    <submittedName>
        <fullName evidence="4">DUF1080 domain-containing protein</fullName>
    </submittedName>
</protein>
<evidence type="ECO:0000259" key="3">
    <source>
        <dbReference type="PROSITE" id="PS51820"/>
    </source>
</evidence>
<accession>A0ABX1GPV0</accession>
<evidence type="ECO:0000313" key="5">
    <source>
        <dbReference type="Proteomes" id="UP000718451"/>
    </source>
</evidence>
<sequence>MITRTFKLTYCSFLLCLSVLGLNAQNGPSLITMEEFAPQSGNWSIVGEVFMERTIDIHKKDLETTNTNKKRKRKRKPTEPKTRNAVTFSDGTGILLNNPNDTNKDNLLTNWKHGDIKIELEVMLPKGSNSGIYLQGRYEVQLFDSWGVKNPKFSDIGGIYRNWEEDPEKMFLGVAPATNAAKAPGLWQTLSIDFEAPKFDENGNKIANAKFVSVSLNGIVIHQNVEIPRPTGGPISNEEVAMGPLMIQGDHGPVAFRNIKIKQLAPSKIEVYDLTAQIYQGPVELEKGLDTTQLSKPQKVSEIDVTKFGLNDNYWVVFEGKLKVPKTDRYDFLLGLTGGVSLSIDGKVVDQIYSKDSWGAMETSTEISSGEHSIRIENMKAAPWHGPRLGLTISSPNTKPKTFNAYDSYPPIGNLVSQIYVTVENEPELLRGFVFFKGNDEKLSHTIGVGTPHGVHYIYDLESGNMVGAWRGNFINATPMWHNRGNGSFRPDGVTIWTFLNQPLAELTSMDLPFPDNDKTEGYKPKGYSIDPANKMPVFNYEYKGTKVSQTITTDQDESSLISEIQFSNQSLVNHYYKLAEGDLEILPDGSYRVNDAYYLNMVTNQNVIVRTNNGKQELLAPIDGTPLKFKTIW</sequence>
<evidence type="ECO:0000256" key="1">
    <source>
        <dbReference type="SAM" id="MobiDB-lite"/>
    </source>
</evidence>
<dbReference type="SUPFAM" id="SSF56988">
    <property type="entry name" value="Anthrax protective antigen"/>
    <property type="match status" value="1"/>
</dbReference>
<keyword evidence="2" id="KW-0732">Signal</keyword>
<proteinExistence type="predicted"/>
<dbReference type="Proteomes" id="UP000718451">
    <property type="component" value="Unassembled WGS sequence"/>
</dbReference>
<gene>
    <name evidence="4" type="ORF">HCU67_08210</name>
</gene>
<dbReference type="InterPro" id="IPR010496">
    <property type="entry name" value="AL/BT2_dom"/>
</dbReference>
<dbReference type="InterPro" id="IPR011658">
    <property type="entry name" value="PA14_dom"/>
</dbReference>
<dbReference type="Gene3D" id="2.60.120.560">
    <property type="entry name" value="Exo-inulinase, domain 1"/>
    <property type="match status" value="1"/>
</dbReference>
<dbReference type="Pfam" id="PF07691">
    <property type="entry name" value="PA14"/>
    <property type="match status" value="1"/>
</dbReference>
<evidence type="ECO:0000256" key="2">
    <source>
        <dbReference type="SAM" id="SignalP"/>
    </source>
</evidence>
<name>A0ABX1GPV0_9FLAO</name>
<dbReference type="InterPro" id="IPR037524">
    <property type="entry name" value="PA14/GLEYA"/>
</dbReference>
<dbReference type="PROSITE" id="PS51820">
    <property type="entry name" value="PA14"/>
    <property type="match status" value="1"/>
</dbReference>